<dbReference type="AlphaFoldDB" id="A0A8X6N6Z6"/>
<comment type="caution">
    <text evidence="2">The sequence shown here is derived from an EMBL/GenBank/DDBJ whole genome shotgun (WGS) entry which is preliminary data.</text>
</comment>
<evidence type="ECO:0000313" key="2">
    <source>
        <dbReference type="EMBL" id="GFS97055.1"/>
    </source>
</evidence>
<protein>
    <submittedName>
        <fullName evidence="2">Uncharacterized protein</fullName>
    </submittedName>
</protein>
<keyword evidence="3" id="KW-1185">Reference proteome</keyword>
<gene>
    <name evidence="2" type="ORF">NPIL_417661</name>
</gene>
<dbReference type="Proteomes" id="UP000887013">
    <property type="component" value="Unassembled WGS sequence"/>
</dbReference>
<feature type="non-terminal residue" evidence="2">
    <location>
        <position position="1"/>
    </location>
</feature>
<sequence length="55" mass="6167">KNGSSEQENESEMGLTNPKKGRVASYSSHVHVGAVWKSWHAVQKIPIESLETFRN</sequence>
<accession>A0A8X6N6Z6</accession>
<feature type="region of interest" description="Disordered" evidence="1">
    <location>
        <begin position="1"/>
        <end position="23"/>
    </location>
</feature>
<dbReference type="EMBL" id="BMAW01054572">
    <property type="protein sequence ID" value="GFS97055.1"/>
    <property type="molecule type" value="Genomic_DNA"/>
</dbReference>
<reference evidence="2" key="1">
    <citation type="submission" date="2020-08" db="EMBL/GenBank/DDBJ databases">
        <title>Multicomponent nature underlies the extraordinary mechanical properties of spider dragline silk.</title>
        <authorList>
            <person name="Kono N."/>
            <person name="Nakamura H."/>
            <person name="Mori M."/>
            <person name="Yoshida Y."/>
            <person name="Ohtoshi R."/>
            <person name="Malay A.D."/>
            <person name="Moran D.A.P."/>
            <person name="Tomita M."/>
            <person name="Numata K."/>
            <person name="Arakawa K."/>
        </authorList>
    </citation>
    <scope>NUCLEOTIDE SEQUENCE</scope>
</reference>
<evidence type="ECO:0000313" key="3">
    <source>
        <dbReference type="Proteomes" id="UP000887013"/>
    </source>
</evidence>
<evidence type="ECO:0000256" key="1">
    <source>
        <dbReference type="SAM" id="MobiDB-lite"/>
    </source>
</evidence>
<organism evidence="2 3">
    <name type="scientific">Nephila pilipes</name>
    <name type="common">Giant wood spider</name>
    <name type="synonym">Nephila maculata</name>
    <dbReference type="NCBI Taxonomy" id="299642"/>
    <lineage>
        <taxon>Eukaryota</taxon>
        <taxon>Metazoa</taxon>
        <taxon>Ecdysozoa</taxon>
        <taxon>Arthropoda</taxon>
        <taxon>Chelicerata</taxon>
        <taxon>Arachnida</taxon>
        <taxon>Araneae</taxon>
        <taxon>Araneomorphae</taxon>
        <taxon>Entelegynae</taxon>
        <taxon>Araneoidea</taxon>
        <taxon>Nephilidae</taxon>
        <taxon>Nephila</taxon>
    </lineage>
</organism>
<name>A0A8X6N6Z6_NEPPI</name>
<proteinExistence type="predicted"/>